<proteinExistence type="predicted"/>
<sequence>MAKTDFSAVESGKYLIEGERLFALVSRYKPQPLEHCKAETHVKYIDIQFIAKGEEVMGYASWSTAHEVLEDCAAERDAIFYKKVDKESMVILSQGTYAILFPWDVHRPTIQGEYDGEIQKVVLKIAVDYLNPS</sequence>
<evidence type="ECO:0000313" key="1">
    <source>
        <dbReference type="EMBL" id="MPN46481.1"/>
    </source>
</evidence>
<organism evidence="1">
    <name type="scientific">bioreactor metagenome</name>
    <dbReference type="NCBI Taxonomy" id="1076179"/>
    <lineage>
        <taxon>unclassified sequences</taxon>
        <taxon>metagenomes</taxon>
        <taxon>ecological metagenomes</taxon>
    </lineage>
</organism>
<comment type="caution">
    <text evidence="1">The sequence shown here is derived from an EMBL/GenBank/DDBJ whole genome shotgun (WGS) entry which is preliminary data.</text>
</comment>
<dbReference type="AlphaFoldDB" id="A0A645I5A5"/>
<dbReference type="NCBIfam" id="TIGR00022">
    <property type="entry name" value="YhcH/YjgK/YiaL family protein"/>
    <property type="match status" value="1"/>
</dbReference>
<dbReference type="InterPro" id="IPR037012">
    <property type="entry name" value="NanQ/TabA/YiaL_sf"/>
</dbReference>
<accession>A0A645I5A5</accession>
<dbReference type="Pfam" id="PF04074">
    <property type="entry name" value="DUF386"/>
    <property type="match status" value="1"/>
</dbReference>
<dbReference type="GO" id="GO:0005829">
    <property type="term" value="C:cytosol"/>
    <property type="evidence" value="ECO:0007669"/>
    <property type="project" value="TreeGrafter"/>
</dbReference>
<dbReference type="InterPro" id="IPR004375">
    <property type="entry name" value="NanQ/TabA/YiaL"/>
</dbReference>
<dbReference type="EMBL" id="VSSQ01107183">
    <property type="protein sequence ID" value="MPN46481.1"/>
    <property type="molecule type" value="Genomic_DNA"/>
</dbReference>
<dbReference type="PANTHER" id="PTHR34986">
    <property type="entry name" value="EVOLVED BETA-GALACTOSIDASE SUBUNIT BETA"/>
    <property type="match status" value="1"/>
</dbReference>
<gene>
    <name evidence="1" type="primary">tabA_15</name>
    <name evidence="1" type="ORF">SDC9_194067</name>
</gene>
<dbReference type="SUPFAM" id="SSF51197">
    <property type="entry name" value="Clavaminate synthase-like"/>
    <property type="match status" value="1"/>
</dbReference>
<dbReference type="PANTHER" id="PTHR34986:SF1">
    <property type="entry name" value="PROTEIN YIAL"/>
    <property type="match status" value="1"/>
</dbReference>
<reference evidence="1" key="1">
    <citation type="submission" date="2019-08" db="EMBL/GenBank/DDBJ databases">
        <authorList>
            <person name="Kucharzyk K."/>
            <person name="Murdoch R.W."/>
            <person name="Higgins S."/>
            <person name="Loffler F."/>
        </authorList>
    </citation>
    <scope>NUCLEOTIDE SEQUENCE</scope>
</reference>
<protein>
    <submittedName>
        <fullName evidence="1">Toxin-antitoxin biofilm protein TabA</fullName>
    </submittedName>
</protein>
<name>A0A645I5A5_9ZZZZ</name>
<dbReference type="Gene3D" id="2.60.120.370">
    <property type="entry name" value="YhcH/YjgK/YiaL"/>
    <property type="match status" value="1"/>
</dbReference>